<feature type="transmembrane region" description="Helical" evidence="6">
    <location>
        <begin position="266"/>
        <end position="289"/>
    </location>
</feature>
<evidence type="ECO:0000313" key="8">
    <source>
        <dbReference type="EMBL" id="CUO78112.1"/>
    </source>
</evidence>
<proteinExistence type="predicted"/>
<feature type="domain" description="Major facilitator superfamily (MFS) profile" evidence="7">
    <location>
        <begin position="48"/>
        <end position="461"/>
    </location>
</feature>
<evidence type="ECO:0000256" key="2">
    <source>
        <dbReference type="ARBA" id="ARBA00022448"/>
    </source>
</evidence>
<dbReference type="SUPFAM" id="SSF103473">
    <property type="entry name" value="MFS general substrate transporter"/>
    <property type="match status" value="1"/>
</dbReference>
<reference evidence="8 9" key="1">
    <citation type="submission" date="2015-09" db="EMBL/GenBank/DDBJ databases">
        <authorList>
            <consortium name="Pathogen Informatics"/>
        </authorList>
    </citation>
    <scope>NUCLEOTIDE SEQUENCE [LARGE SCALE GENOMIC DNA]</scope>
    <source>
        <strain evidence="8 9">2789STDY5834855</strain>
    </source>
</reference>
<feature type="transmembrane region" description="Helical" evidence="6">
    <location>
        <begin position="147"/>
        <end position="171"/>
    </location>
</feature>
<evidence type="ECO:0000259" key="7">
    <source>
        <dbReference type="PROSITE" id="PS50850"/>
    </source>
</evidence>
<dbReference type="PANTHER" id="PTHR11328:SF24">
    <property type="entry name" value="MAJOR FACILITATOR SUPERFAMILY (MFS) PROFILE DOMAIN-CONTAINING PROTEIN"/>
    <property type="match status" value="1"/>
</dbReference>
<sequence length="483" mass="53220">MKTEKSISIQCLIKQVFKDIIKKYRGESVNTLIDNKKIDKNDNVSIKTLLTYSSGSLGNNIIYSLISSYLLIFLTDNFGVGAAAVGTLFLVARIIDAITDPIMGVIVDNTNTKLGKSRPYLFIVPIFVGLATIMCFSSPNLTYSNKIIWIYVAYIFWGISFTAMDIPYWSLSANLTRSSEGKTKIVTSARTVAYVGGFIISTLTIPLVSILKNWTTVAIIYVCFATILTWITALGTKEISSTSTKKEKQGFKQFIELLKTNKPLRIVLLSMLVLELSGSIKNTISIYYIKYNFNSEMMIPVVTSITLVASILGGLISPYLTKKLGKRNTALLGLLVGATGSLLIFLLSYSSLYAMIAINFICGIFDGAGYITLTSMVTDCVEYGEWKTGKRSEGMIFSLNIFKSKISNAIGGSLCGYILAYIGYKANSTQSTFTLNGIHIIQTLVPCIIIITSFLLLRKYNLSEAEYDAIVDDLKHGITRLSN</sequence>
<organism evidence="8 9">
    <name type="scientific">Clostridium disporicum</name>
    <dbReference type="NCBI Taxonomy" id="84024"/>
    <lineage>
        <taxon>Bacteria</taxon>
        <taxon>Bacillati</taxon>
        <taxon>Bacillota</taxon>
        <taxon>Clostridia</taxon>
        <taxon>Eubacteriales</taxon>
        <taxon>Clostridiaceae</taxon>
        <taxon>Clostridium</taxon>
    </lineage>
</organism>
<name>A0A174HT13_9CLOT</name>
<dbReference type="PROSITE" id="PS50850">
    <property type="entry name" value="MFS"/>
    <property type="match status" value="1"/>
</dbReference>
<evidence type="ECO:0000256" key="1">
    <source>
        <dbReference type="ARBA" id="ARBA00004651"/>
    </source>
</evidence>
<dbReference type="GO" id="GO:0008643">
    <property type="term" value="P:carbohydrate transport"/>
    <property type="evidence" value="ECO:0007669"/>
    <property type="project" value="InterPro"/>
</dbReference>
<accession>A0A174HT13</accession>
<dbReference type="Pfam" id="PF13347">
    <property type="entry name" value="MFS_2"/>
    <property type="match status" value="1"/>
</dbReference>
<dbReference type="EMBL" id="CYZV01000051">
    <property type="protein sequence ID" value="CUO78112.1"/>
    <property type="molecule type" value="Genomic_DNA"/>
</dbReference>
<evidence type="ECO:0000313" key="9">
    <source>
        <dbReference type="Proteomes" id="UP000095558"/>
    </source>
</evidence>
<dbReference type="InterPro" id="IPR001927">
    <property type="entry name" value="Na/Gal_symport"/>
</dbReference>
<gene>
    <name evidence="8" type="primary">gutA_3</name>
    <name evidence="8" type="ORF">ERS852470_03352</name>
</gene>
<evidence type="ECO:0000256" key="5">
    <source>
        <dbReference type="ARBA" id="ARBA00023136"/>
    </source>
</evidence>
<feature type="transmembrane region" description="Helical" evidence="6">
    <location>
        <begin position="436"/>
        <end position="457"/>
    </location>
</feature>
<keyword evidence="5 6" id="KW-0472">Membrane</keyword>
<protein>
    <submittedName>
        <fullName evidence="8">Sugar transport protein</fullName>
    </submittedName>
</protein>
<feature type="transmembrane region" description="Helical" evidence="6">
    <location>
        <begin position="217"/>
        <end position="236"/>
    </location>
</feature>
<feature type="transmembrane region" description="Helical" evidence="6">
    <location>
        <begin position="353"/>
        <end position="373"/>
    </location>
</feature>
<dbReference type="Gene3D" id="1.20.1250.20">
    <property type="entry name" value="MFS general substrate transporter like domains"/>
    <property type="match status" value="2"/>
</dbReference>
<dbReference type="GO" id="GO:0006814">
    <property type="term" value="P:sodium ion transport"/>
    <property type="evidence" value="ECO:0007669"/>
    <property type="project" value="InterPro"/>
</dbReference>
<feature type="transmembrane region" description="Helical" evidence="6">
    <location>
        <begin position="192"/>
        <end position="211"/>
    </location>
</feature>
<dbReference type="InterPro" id="IPR039672">
    <property type="entry name" value="MFS_2"/>
</dbReference>
<dbReference type="NCBIfam" id="TIGR00792">
    <property type="entry name" value="gph"/>
    <property type="match status" value="1"/>
</dbReference>
<feature type="transmembrane region" description="Helical" evidence="6">
    <location>
        <begin position="120"/>
        <end position="141"/>
    </location>
</feature>
<keyword evidence="8" id="KW-0762">Sugar transport</keyword>
<keyword evidence="3 6" id="KW-0812">Transmembrane</keyword>
<feature type="transmembrane region" description="Helical" evidence="6">
    <location>
        <begin position="301"/>
        <end position="321"/>
    </location>
</feature>
<dbReference type="PANTHER" id="PTHR11328">
    <property type="entry name" value="MAJOR FACILITATOR SUPERFAMILY DOMAIN-CONTAINING PROTEIN"/>
    <property type="match status" value="1"/>
</dbReference>
<evidence type="ECO:0000256" key="6">
    <source>
        <dbReference type="SAM" id="Phobius"/>
    </source>
</evidence>
<dbReference type="Proteomes" id="UP000095558">
    <property type="component" value="Unassembled WGS sequence"/>
</dbReference>
<feature type="transmembrane region" description="Helical" evidence="6">
    <location>
        <begin position="406"/>
        <end position="424"/>
    </location>
</feature>
<dbReference type="InterPro" id="IPR036259">
    <property type="entry name" value="MFS_trans_sf"/>
</dbReference>
<feature type="transmembrane region" description="Helical" evidence="6">
    <location>
        <begin position="49"/>
        <end position="72"/>
    </location>
</feature>
<feature type="transmembrane region" description="Helical" evidence="6">
    <location>
        <begin position="78"/>
        <end position="99"/>
    </location>
</feature>
<comment type="subcellular location">
    <subcellularLocation>
        <location evidence="1">Cell membrane</location>
        <topology evidence="1">Multi-pass membrane protein</topology>
    </subcellularLocation>
</comment>
<keyword evidence="4 6" id="KW-1133">Transmembrane helix</keyword>
<evidence type="ECO:0000256" key="3">
    <source>
        <dbReference type="ARBA" id="ARBA00022692"/>
    </source>
</evidence>
<dbReference type="AlphaFoldDB" id="A0A174HT13"/>
<dbReference type="InterPro" id="IPR020846">
    <property type="entry name" value="MFS_dom"/>
</dbReference>
<feature type="transmembrane region" description="Helical" evidence="6">
    <location>
        <begin position="328"/>
        <end position="347"/>
    </location>
</feature>
<dbReference type="GO" id="GO:0015293">
    <property type="term" value="F:symporter activity"/>
    <property type="evidence" value="ECO:0007669"/>
    <property type="project" value="InterPro"/>
</dbReference>
<keyword evidence="2" id="KW-0813">Transport</keyword>
<dbReference type="GO" id="GO:0005886">
    <property type="term" value="C:plasma membrane"/>
    <property type="evidence" value="ECO:0007669"/>
    <property type="project" value="UniProtKB-SubCell"/>
</dbReference>
<evidence type="ECO:0000256" key="4">
    <source>
        <dbReference type="ARBA" id="ARBA00022989"/>
    </source>
</evidence>
<dbReference type="CDD" id="cd17332">
    <property type="entry name" value="MFS_MelB_like"/>
    <property type="match status" value="1"/>
</dbReference>